<dbReference type="Proteomes" id="UP001310692">
    <property type="component" value="Unassembled WGS sequence"/>
</dbReference>
<sequence>MEGLRPHVDIVGFDLSALSGWYQSRNAVRLAGLSPQPSGASAGTFNTQKSDVLAPWDVRGDITSTADIARRVLANGKFFDSTLADFSKLDAPDDHKTLFGLHTGMRGLFSLAAEAQEKTTTDTRRAFLDRRFAEGVAQLDEFLQGMDLQSLTLLKGEKLTKAESDVAIHRGVSEYTTGIVHSGEFDAEVASLTGDVQFTVSVKKSGVTTDVNIDLADMGATVRNLDNIAAHINAELDAAGVISTISRVKIGEKDENGIVQGNDFGFKISGVLTEQISFSAASGAPAVYIAGVSGIGDGAAGQIVKLTDTAAAPETGFSRRIEAASDEVETVKDDGETKTSTEANPFTISATAVSADGGVYTVGTTGSNVDGQIIKGEADLVLQKHDSTGKLVWTRTLGAAGEASGASIAVDGDGNVIVAGSVSGALGTTTALGGDDSLVVKYDSAGVEQWVQRFGGSAADRVNSVAVASDGTIYVAGEAASGFGNQAHQGGSYDGYVRAIGSDGAVQFTRRVGAAGDERASAIAVADDGGLLVASNEDGRAILRKYASGDGSSAAIWEQDLGDLDGGRIGGLAVDGTDIYLAGAAGAAFAPSAPVTANSGGRDAMLVKLSDGPASSIAYTTFLGSDADDSANGVTVSGGKVYLAGKTTGELPGATLNGSRNAFAAQLDATTGALDWATQVSGRGGLSEAAGIAVDAGGDSVLDALGLPRGAVTYSDTRVVTDRSAVRAGDHFYLSVNDGRRKKITIEAGDTMRSLTFKINAALLLDGTADVRRSTEGDRLRITPKVGTTIEFFAGAEGRDALSGLGLPAGAVTKTTSLLDKDKTSDAPPLFAMELPTVMSLTSRDRAAAAFKSLENAMTVIQRAYRDLTTPQAVKDLLEGGKGKQGGTVPAHIQAQYANYAAGLSRLQGG</sequence>
<dbReference type="SUPFAM" id="SSF63825">
    <property type="entry name" value="YWTD domain"/>
    <property type="match status" value="1"/>
</dbReference>
<dbReference type="InterPro" id="IPR011042">
    <property type="entry name" value="6-blade_b-propeller_TolB-like"/>
</dbReference>
<organism evidence="1 2">
    <name type="scientific">Hyphobacterium marinum</name>
    <dbReference type="NCBI Taxonomy" id="3116574"/>
    <lineage>
        <taxon>Bacteria</taxon>
        <taxon>Pseudomonadati</taxon>
        <taxon>Pseudomonadota</taxon>
        <taxon>Alphaproteobacteria</taxon>
        <taxon>Maricaulales</taxon>
        <taxon>Maricaulaceae</taxon>
        <taxon>Hyphobacterium</taxon>
    </lineage>
</organism>
<dbReference type="PANTHER" id="PTHR35580:SF1">
    <property type="entry name" value="PHYTASE-LIKE DOMAIN-CONTAINING PROTEIN"/>
    <property type="match status" value="1"/>
</dbReference>
<comment type="caution">
    <text evidence="1">The sequence shown here is derived from an EMBL/GenBank/DDBJ whole genome shotgun (WGS) entry which is preliminary data.</text>
</comment>
<accession>A0ABU7LZQ5</accession>
<reference evidence="1 2" key="1">
    <citation type="submission" date="2024-01" db="EMBL/GenBank/DDBJ databases">
        <title>Hyphobacterium bacterium isolated from marine sediment.</title>
        <authorList>
            <person name="Zhao S."/>
        </authorList>
    </citation>
    <scope>NUCLEOTIDE SEQUENCE [LARGE SCALE GENOMIC DNA]</scope>
    <source>
        <strain evidence="1 2">Y60-23</strain>
    </source>
</reference>
<evidence type="ECO:0008006" key="3">
    <source>
        <dbReference type="Google" id="ProtNLM"/>
    </source>
</evidence>
<dbReference type="PANTHER" id="PTHR35580">
    <property type="entry name" value="CELL SURFACE GLYCOPROTEIN (S-LAYER PROTEIN)-LIKE PROTEIN"/>
    <property type="match status" value="1"/>
</dbReference>
<dbReference type="Gene3D" id="2.120.10.30">
    <property type="entry name" value="TolB, C-terminal domain"/>
    <property type="match status" value="1"/>
</dbReference>
<dbReference type="InterPro" id="IPR011047">
    <property type="entry name" value="Quinoprotein_ADH-like_sf"/>
</dbReference>
<dbReference type="SUPFAM" id="SSF50998">
    <property type="entry name" value="Quinoprotein alcohol dehydrogenase-like"/>
    <property type="match status" value="1"/>
</dbReference>
<dbReference type="EMBL" id="JAZDRO010000004">
    <property type="protein sequence ID" value="MEE2567044.1"/>
    <property type="molecule type" value="Genomic_DNA"/>
</dbReference>
<evidence type="ECO:0000313" key="1">
    <source>
        <dbReference type="EMBL" id="MEE2567044.1"/>
    </source>
</evidence>
<name>A0ABU7LZQ5_9PROT</name>
<keyword evidence="2" id="KW-1185">Reference proteome</keyword>
<proteinExistence type="predicted"/>
<protein>
    <recommendedName>
        <fullName evidence="3">Regulatory protein FlaEY</fullName>
    </recommendedName>
</protein>
<gene>
    <name evidence="1" type="ORF">V0U35_10160</name>
</gene>
<evidence type="ECO:0000313" key="2">
    <source>
        <dbReference type="Proteomes" id="UP001310692"/>
    </source>
</evidence>
<dbReference type="InterPro" id="IPR052918">
    <property type="entry name" value="Motility_Chemotaxis_Reg"/>
</dbReference>